<evidence type="ECO:0008006" key="3">
    <source>
        <dbReference type="Google" id="ProtNLM"/>
    </source>
</evidence>
<evidence type="ECO:0000313" key="1">
    <source>
        <dbReference type="EMBL" id="GAA1213893.1"/>
    </source>
</evidence>
<dbReference type="InterPro" id="IPR027417">
    <property type="entry name" value="P-loop_NTPase"/>
</dbReference>
<comment type="caution">
    <text evidence="1">The sequence shown here is derived from an EMBL/GenBank/DDBJ whole genome shotgun (WGS) entry which is preliminary data.</text>
</comment>
<dbReference type="Proteomes" id="UP001500943">
    <property type="component" value="Unassembled WGS sequence"/>
</dbReference>
<dbReference type="RefSeq" id="WP_343924018.1">
    <property type="nucleotide sequence ID" value="NZ_BAAAKW010000021.1"/>
</dbReference>
<gene>
    <name evidence="1" type="ORF">GCM10009655_11470</name>
</gene>
<dbReference type="Gene3D" id="3.40.50.300">
    <property type="entry name" value="P-loop containing nucleotide triphosphate hydrolases"/>
    <property type="match status" value="1"/>
</dbReference>
<reference evidence="1 2" key="1">
    <citation type="journal article" date="2019" name="Int. J. Syst. Evol. Microbiol.">
        <title>The Global Catalogue of Microorganisms (GCM) 10K type strain sequencing project: providing services to taxonomists for standard genome sequencing and annotation.</title>
        <authorList>
            <consortium name="The Broad Institute Genomics Platform"/>
            <consortium name="The Broad Institute Genome Sequencing Center for Infectious Disease"/>
            <person name="Wu L."/>
            <person name="Ma J."/>
        </authorList>
    </citation>
    <scope>NUCLEOTIDE SEQUENCE [LARGE SCALE GENOMIC DNA]</scope>
    <source>
        <strain evidence="1 2">JCM 12762</strain>
    </source>
</reference>
<dbReference type="SUPFAM" id="SSF52540">
    <property type="entry name" value="P-loop containing nucleoside triphosphate hydrolases"/>
    <property type="match status" value="1"/>
</dbReference>
<dbReference type="EMBL" id="BAAAKW010000021">
    <property type="protein sequence ID" value="GAA1213893.1"/>
    <property type="molecule type" value="Genomic_DNA"/>
</dbReference>
<organism evidence="1 2">
    <name type="scientific">Rhodoglobus aureus</name>
    <dbReference type="NCBI Taxonomy" id="191497"/>
    <lineage>
        <taxon>Bacteria</taxon>
        <taxon>Bacillati</taxon>
        <taxon>Actinomycetota</taxon>
        <taxon>Actinomycetes</taxon>
        <taxon>Micrococcales</taxon>
        <taxon>Microbacteriaceae</taxon>
        <taxon>Rhodoglobus</taxon>
    </lineage>
</organism>
<accession>A0ABN1VLY7</accession>
<sequence length="149" mass="16689">MFSFDDALPHRPRRVVVAGVSGSGKTTLAVRIAKIIGSRHTEIDALFHGPQWMPRPDFLDDVRALIATESWTTEWQHDSARPILAAHADDADVNVNVNLHAWQYTAGWFQAETDLDNSTVFSELGDNSLFALINHCRWDRLAVLPRDVG</sequence>
<proteinExistence type="predicted"/>
<evidence type="ECO:0000313" key="2">
    <source>
        <dbReference type="Proteomes" id="UP001500943"/>
    </source>
</evidence>
<protein>
    <recommendedName>
        <fullName evidence="3">AAA family ATPase</fullName>
    </recommendedName>
</protein>
<name>A0ABN1VLY7_9MICO</name>
<keyword evidence="2" id="KW-1185">Reference proteome</keyword>